<sequence length="303" mass="33562">MPMMLEAYKTVYEEKAKRPGSAMIAKPAALCKIFSDPVTLSWIHRAKLETGEVRLGDSRLWADTAAPVEYKTLFRVPWGVVDENIISMVYSRRVEFMRLVNSELDGRFFDVETGRHKNPYGGKTAKITPSAGGDEWLMAKTGGSMFTPSFCLWKQSQATKEKGNAPIVVSVADSFVWAIKFEGETIATAIYYAGWNATGKNSPGFVVEIGKEKMGGDISIPLILTICMTAYDFAQPAEMYDEMEKKAMGDTVAERAGKWLVDAAVGIPFTTVVQQSMCDQELLQGHPKRIWDACNRPLVASET</sequence>
<proteinExistence type="predicted"/>
<name>A0A7S0JLB9_9EUKA</name>
<reference evidence="1" key="1">
    <citation type="submission" date="2021-01" db="EMBL/GenBank/DDBJ databases">
        <authorList>
            <person name="Corre E."/>
            <person name="Pelletier E."/>
            <person name="Niang G."/>
            <person name="Scheremetjew M."/>
            <person name="Finn R."/>
            <person name="Kale V."/>
            <person name="Holt S."/>
            <person name="Cochrane G."/>
            <person name="Meng A."/>
            <person name="Brown T."/>
            <person name="Cohen L."/>
        </authorList>
    </citation>
    <scope>NUCLEOTIDE SEQUENCE</scope>
    <source>
        <strain evidence="1">RCC1130</strain>
    </source>
</reference>
<dbReference type="AlphaFoldDB" id="A0A7S0JLB9"/>
<gene>
    <name evidence="1" type="ORF">CLEP1334_LOCUS29547</name>
</gene>
<organism evidence="1">
    <name type="scientific">Calcidiscus leptoporus</name>
    <dbReference type="NCBI Taxonomy" id="127549"/>
    <lineage>
        <taxon>Eukaryota</taxon>
        <taxon>Haptista</taxon>
        <taxon>Haptophyta</taxon>
        <taxon>Prymnesiophyceae</taxon>
        <taxon>Coccolithales</taxon>
        <taxon>Calcidiscaceae</taxon>
        <taxon>Calcidiscus</taxon>
    </lineage>
</organism>
<evidence type="ECO:0000313" key="1">
    <source>
        <dbReference type="EMBL" id="CAD8554256.1"/>
    </source>
</evidence>
<dbReference type="EMBL" id="HBER01059129">
    <property type="protein sequence ID" value="CAD8554256.1"/>
    <property type="molecule type" value="Transcribed_RNA"/>
</dbReference>
<accession>A0A7S0JLB9</accession>
<protein>
    <submittedName>
        <fullName evidence="1">Uncharacterized protein</fullName>
    </submittedName>
</protein>